<comment type="caution">
    <text evidence="2">The sequence shown here is derived from an EMBL/GenBank/DDBJ whole genome shotgun (WGS) entry which is preliminary data.</text>
</comment>
<dbReference type="EMBL" id="LHXJ01000080">
    <property type="protein sequence ID" value="KXA89406.1"/>
    <property type="molecule type" value="Genomic_DNA"/>
</dbReference>
<dbReference type="Pfam" id="PF14028">
    <property type="entry name" value="Lant_dehydr_C"/>
    <property type="match status" value="1"/>
</dbReference>
<organism evidence="2 3">
    <name type="scientific">candidate division MSBL1 archaeon SCGC-AAA259A05</name>
    <dbReference type="NCBI Taxonomy" id="1698259"/>
    <lineage>
        <taxon>Archaea</taxon>
        <taxon>Methanobacteriati</taxon>
        <taxon>Methanobacteriota</taxon>
        <taxon>candidate division MSBL1</taxon>
    </lineage>
</organism>
<proteinExistence type="predicted"/>
<protein>
    <recommendedName>
        <fullName evidence="1">Thiopeptide-type bacteriocin biosynthesis domain-containing protein</fullName>
    </recommendedName>
</protein>
<sequence length="201" mass="23165">MPERFEIVFETNGPEGDGQIIKEYIKPAVERLEDRGVLEAFHFFRYGGTVKLRLYGKRGEIEQEESSRWNELQEENVIQNWTSRDYSLETHKYGQRGAEMADSLFELASRASLLFLEEFGETKPDPVDTFSEERELPTGAWLFIHALFNQQSYGNRGEIRACLQAIHNRIVSTANNVGRDEANNIIRSIVQSMEELSDRLG</sequence>
<evidence type="ECO:0000313" key="3">
    <source>
        <dbReference type="Proteomes" id="UP000070163"/>
    </source>
</evidence>
<dbReference type="Proteomes" id="UP000070163">
    <property type="component" value="Unassembled WGS sequence"/>
</dbReference>
<name>A0A133U5I5_9EURY</name>
<keyword evidence="3" id="KW-1185">Reference proteome</keyword>
<feature type="domain" description="Thiopeptide-type bacteriocin biosynthesis" evidence="1">
    <location>
        <begin position="19"/>
        <end position="153"/>
    </location>
</feature>
<dbReference type="InterPro" id="IPR023809">
    <property type="entry name" value="Thiopep_bacteriocin_synth_dom"/>
</dbReference>
<accession>A0A133U5I5</accession>
<evidence type="ECO:0000259" key="1">
    <source>
        <dbReference type="Pfam" id="PF14028"/>
    </source>
</evidence>
<gene>
    <name evidence="2" type="ORF">AKJ57_05335</name>
</gene>
<dbReference type="AlphaFoldDB" id="A0A133U5I5"/>
<evidence type="ECO:0000313" key="2">
    <source>
        <dbReference type="EMBL" id="KXA89406.1"/>
    </source>
</evidence>
<reference evidence="2 3" key="1">
    <citation type="journal article" date="2016" name="Sci. Rep.">
        <title>Metabolic traits of an uncultured archaeal lineage -MSBL1- from brine pools of the Red Sea.</title>
        <authorList>
            <person name="Mwirichia R."/>
            <person name="Alam I."/>
            <person name="Rashid M."/>
            <person name="Vinu M."/>
            <person name="Ba-Alawi W."/>
            <person name="Anthony Kamau A."/>
            <person name="Kamanda Ngugi D."/>
            <person name="Goker M."/>
            <person name="Klenk H.P."/>
            <person name="Bajic V."/>
            <person name="Stingl U."/>
        </authorList>
    </citation>
    <scope>NUCLEOTIDE SEQUENCE [LARGE SCALE GENOMIC DNA]</scope>
    <source>
        <strain evidence="2">SCGC-AAA259A05</strain>
    </source>
</reference>